<proteinExistence type="predicted"/>
<reference evidence="1 2" key="1">
    <citation type="journal article" date="2022" name="Int. J. Syst. Evol. Microbiol.">
        <title>Noviherbaspirillum aridicola sp. nov., isolated from an arid soil in Pakistan.</title>
        <authorList>
            <person name="Khan I.U."/>
            <person name="Saqib M."/>
            <person name="Amin A."/>
            <person name="Hussain F."/>
            <person name="Li L."/>
            <person name="Liu Y.H."/>
            <person name="Fang B.Z."/>
            <person name="Ahmed I."/>
            <person name="Li W.J."/>
        </authorList>
    </citation>
    <scope>NUCLEOTIDE SEQUENCE [LARGE SCALE GENOMIC DNA]</scope>
    <source>
        <strain evidence="1 2">NCCP-691</strain>
    </source>
</reference>
<dbReference type="EMBL" id="BPMK01000002">
    <property type="protein sequence ID" value="GIZ50469.1"/>
    <property type="molecule type" value="Genomic_DNA"/>
</dbReference>
<dbReference type="Proteomes" id="UP000887222">
    <property type="component" value="Unassembled WGS sequence"/>
</dbReference>
<keyword evidence="2" id="KW-1185">Reference proteome</keyword>
<comment type="caution">
    <text evidence="1">The sequence shown here is derived from an EMBL/GenBank/DDBJ whole genome shotgun (WGS) entry which is preliminary data.</text>
</comment>
<organism evidence="1 2">
    <name type="scientific">Noviherbaspirillum aridicola</name>
    <dbReference type="NCBI Taxonomy" id="2849687"/>
    <lineage>
        <taxon>Bacteria</taxon>
        <taxon>Pseudomonadati</taxon>
        <taxon>Pseudomonadota</taxon>
        <taxon>Betaproteobacteria</taxon>
        <taxon>Burkholderiales</taxon>
        <taxon>Oxalobacteraceae</taxon>
        <taxon>Noviherbaspirillum</taxon>
    </lineage>
</organism>
<gene>
    <name evidence="1" type="ORF">NCCP691_04830</name>
</gene>
<dbReference type="RefSeq" id="WP_220806649.1">
    <property type="nucleotide sequence ID" value="NZ_BPMK01000002.1"/>
</dbReference>
<protein>
    <recommendedName>
        <fullName evidence="3">XRE family transcriptional regulator</fullName>
    </recommendedName>
</protein>
<accession>A0ABQ4Q053</accession>
<evidence type="ECO:0000313" key="1">
    <source>
        <dbReference type="EMBL" id="GIZ50469.1"/>
    </source>
</evidence>
<name>A0ABQ4Q053_9BURK</name>
<evidence type="ECO:0000313" key="2">
    <source>
        <dbReference type="Proteomes" id="UP000887222"/>
    </source>
</evidence>
<evidence type="ECO:0008006" key="3">
    <source>
        <dbReference type="Google" id="ProtNLM"/>
    </source>
</evidence>
<sequence>MSQQNNTAYHPEHLLDALLLQLHLRSDEELSRKLHVAPRIIREIRAGTLPVGASMLIWMSEATGLGIPRLRELMGDRRRTCRLSFGPPRRRRTN</sequence>